<keyword evidence="1" id="KW-0175">Coiled coil</keyword>
<dbReference type="AlphaFoldDB" id="A0A6I6CJ94"/>
<evidence type="ECO:0000256" key="2">
    <source>
        <dbReference type="SAM" id="Phobius"/>
    </source>
</evidence>
<evidence type="ECO:0000313" key="4">
    <source>
        <dbReference type="Proteomes" id="UP000422744"/>
    </source>
</evidence>
<organism evidence="3 4">
    <name type="scientific">Wolbachia pipientis</name>
    <dbReference type="NCBI Taxonomy" id="955"/>
    <lineage>
        <taxon>Bacteria</taxon>
        <taxon>Pseudomonadati</taxon>
        <taxon>Pseudomonadota</taxon>
        <taxon>Alphaproteobacteria</taxon>
        <taxon>Rickettsiales</taxon>
        <taxon>Anaplasmataceae</taxon>
        <taxon>Wolbachieae</taxon>
        <taxon>Wolbachia</taxon>
    </lineage>
</organism>
<dbReference type="RefSeq" id="WP_108783956.1">
    <property type="nucleotide sequence ID" value="NZ_CP037426.1"/>
</dbReference>
<evidence type="ECO:0000256" key="1">
    <source>
        <dbReference type="SAM" id="Coils"/>
    </source>
</evidence>
<protein>
    <submittedName>
        <fullName evidence="3">Uncharacterized protein</fullName>
    </submittedName>
</protein>
<accession>A0A6I6CJ94</accession>
<dbReference type="EMBL" id="CP037426">
    <property type="protein sequence ID" value="QGT16089.1"/>
    <property type="molecule type" value="Genomic_DNA"/>
</dbReference>
<evidence type="ECO:0000313" key="3">
    <source>
        <dbReference type="EMBL" id="QGT16089.1"/>
    </source>
</evidence>
<sequence length="73" mass="8721">MKKQKIPIAVIITIVVQTVGLIWWLAKLDLRVHIHDKFVEKNQELIEIVYRLEERVKNLTEEVNELEAIHKHK</sequence>
<keyword evidence="2" id="KW-0812">Transmembrane</keyword>
<feature type="coiled-coil region" evidence="1">
    <location>
        <begin position="42"/>
        <end position="69"/>
    </location>
</feature>
<gene>
    <name evidence="3" type="ORF">E0495_02115</name>
</gene>
<keyword evidence="2" id="KW-0472">Membrane</keyword>
<dbReference type="Proteomes" id="UP000422744">
    <property type="component" value="Chromosome"/>
</dbReference>
<name>A0A6I6CJ94_WOLPI</name>
<reference evidence="3 4" key="1">
    <citation type="submission" date="2019-03" db="EMBL/GenBank/DDBJ databases">
        <title>Wolbachia endosymbiont of Haematobia irritans wIrr.</title>
        <authorList>
            <person name="Parry R.H."/>
            <person name="Asgari S."/>
        </authorList>
    </citation>
    <scope>NUCLEOTIDE SEQUENCE [LARGE SCALE GENOMIC DNA]</scope>
    <source>
        <strain evidence="4">wIrr</strain>
    </source>
</reference>
<keyword evidence="2" id="KW-1133">Transmembrane helix</keyword>
<proteinExistence type="predicted"/>
<feature type="transmembrane region" description="Helical" evidence="2">
    <location>
        <begin position="6"/>
        <end position="26"/>
    </location>
</feature>